<keyword evidence="2" id="KW-1185">Reference proteome</keyword>
<accession>A0ABR4GLH3</accession>
<sequence>MATTTYDSTIPVCTSILRTLTHILKKAISTTENPDSLLSARLHENMYPLADQIRIATQYTENLAARLTGREAAQFGGNPSSFAESFERINTVLENLSKAEKDVVNEYAEKLGPTPVGPGVVVDMSAASYAHSIVLPNVYFHLGTAYGILRKEGVDLGKRDWYEGWFPRE</sequence>
<organism evidence="1 2">
    <name type="scientific">Aspergillus keveii</name>
    <dbReference type="NCBI Taxonomy" id="714993"/>
    <lineage>
        <taxon>Eukaryota</taxon>
        <taxon>Fungi</taxon>
        <taxon>Dikarya</taxon>
        <taxon>Ascomycota</taxon>
        <taxon>Pezizomycotina</taxon>
        <taxon>Eurotiomycetes</taxon>
        <taxon>Eurotiomycetidae</taxon>
        <taxon>Eurotiales</taxon>
        <taxon>Aspergillaceae</taxon>
        <taxon>Aspergillus</taxon>
        <taxon>Aspergillus subgen. Nidulantes</taxon>
    </lineage>
</organism>
<dbReference type="EMBL" id="JBFTWV010000007">
    <property type="protein sequence ID" value="KAL2799454.1"/>
    <property type="molecule type" value="Genomic_DNA"/>
</dbReference>
<evidence type="ECO:0000313" key="2">
    <source>
        <dbReference type="Proteomes" id="UP001610563"/>
    </source>
</evidence>
<proteinExistence type="predicted"/>
<protein>
    <recommendedName>
        <fullName evidence="3">DUF1993 domain-containing protein</fullName>
    </recommendedName>
</protein>
<comment type="caution">
    <text evidence="1">The sequence shown here is derived from an EMBL/GenBank/DDBJ whole genome shotgun (WGS) entry which is preliminary data.</text>
</comment>
<dbReference type="Gene3D" id="1.20.120.450">
    <property type="entry name" value="dinb family like domain"/>
    <property type="match status" value="1"/>
</dbReference>
<dbReference type="PANTHER" id="PTHR36922:SF1">
    <property type="entry name" value="DUF1993 DOMAIN-CONTAINING PROTEIN"/>
    <property type="match status" value="1"/>
</dbReference>
<dbReference type="InterPro" id="IPR034660">
    <property type="entry name" value="DinB/YfiT-like"/>
</dbReference>
<name>A0ABR4GLH3_9EURO</name>
<evidence type="ECO:0008006" key="3">
    <source>
        <dbReference type="Google" id="ProtNLM"/>
    </source>
</evidence>
<dbReference type="SUPFAM" id="SSF109854">
    <property type="entry name" value="DinB/YfiT-like putative metalloenzymes"/>
    <property type="match status" value="1"/>
</dbReference>
<reference evidence="1 2" key="1">
    <citation type="submission" date="2024-07" db="EMBL/GenBank/DDBJ databases">
        <title>Section-level genome sequencing and comparative genomics of Aspergillus sections Usti and Cavernicolus.</title>
        <authorList>
            <consortium name="Lawrence Berkeley National Laboratory"/>
            <person name="Nybo J.L."/>
            <person name="Vesth T.C."/>
            <person name="Theobald S."/>
            <person name="Frisvad J.C."/>
            <person name="Larsen T.O."/>
            <person name="Kjaerboelling I."/>
            <person name="Rothschild-Mancinelli K."/>
            <person name="Lyhne E.K."/>
            <person name="Kogle M.E."/>
            <person name="Barry K."/>
            <person name="Clum A."/>
            <person name="Na H."/>
            <person name="Ledsgaard L."/>
            <person name="Lin J."/>
            <person name="Lipzen A."/>
            <person name="Kuo A."/>
            <person name="Riley R."/>
            <person name="Mondo S."/>
            <person name="Labutti K."/>
            <person name="Haridas S."/>
            <person name="Pangalinan J."/>
            <person name="Salamov A.A."/>
            <person name="Simmons B.A."/>
            <person name="Magnuson J.K."/>
            <person name="Chen J."/>
            <person name="Drula E."/>
            <person name="Henrissat B."/>
            <person name="Wiebenga A."/>
            <person name="Lubbers R.J."/>
            <person name="Gomes A.C."/>
            <person name="Makela M.R."/>
            <person name="Stajich J."/>
            <person name="Grigoriev I.V."/>
            <person name="Mortensen U.H."/>
            <person name="De Vries R.P."/>
            <person name="Baker S.E."/>
            <person name="Andersen M.R."/>
        </authorList>
    </citation>
    <scope>NUCLEOTIDE SEQUENCE [LARGE SCALE GENOMIC DNA]</scope>
    <source>
        <strain evidence="1 2">CBS 209.92</strain>
    </source>
</reference>
<gene>
    <name evidence="1" type="ORF">BJX66DRAFT_292932</name>
</gene>
<dbReference type="InterPro" id="IPR018531">
    <property type="entry name" value="DUF1993"/>
</dbReference>
<dbReference type="Pfam" id="PF09351">
    <property type="entry name" value="DUF1993"/>
    <property type="match status" value="1"/>
</dbReference>
<dbReference type="Proteomes" id="UP001610563">
    <property type="component" value="Unassembled WGS sequence"/>
</dbReference>
<dbReference type="PANTHER" id="PTHR36922">
    <property type="entry name" value="BLL2446 PROTEIN"/>
    <property type="match status" value="1"/>
</dbReference>
<evidence type="ECO:0000313" key="1">
    <source>
        <dbReference type="EMBL" id="KAL2799454.1"/>
    </source>
</evidence>